<name>A0ABV1I1I6_9FIRM</name>
<dbReference type="GO" id="GO:0016787">
    <property type="term" value="F:hydrolase activity"/>
    <property type="evidence" value="ECO:0007669"/>
    <property type="project" value="UniProtKB-KW"/>
</dbReference>
<protein>
    <submittedName>
        <fullName evidence="1">Alpha/beta hydrolase</fullName>
    </submittedName>
</protein>
<dbReference type="RefSeq" id="WP_118438875.1">
    <property type="nucleotide sequence ID" value="NZ_JBBMFC010000015.1"/>
</dbReference>
<proteinExistence type="predicted"/>
<dbReference type="Gene3D" id="3.40.50.1820">
    <property type="entry name" value="alpha/beta hydrolase"/>
    <property type="match status" value="1"/>
</dbReference>
<dbReference type="Proteomes" id="UP001470288">
    <property type="component" value="Unassembled WGS sequence"/>
</dbReference>
<dbReference type="PANTHER" id="PTHR46438">
    <property type="entry name" value="ALPHA/BETA-HYDROLASES SUPERFAMILY PROTEIN"/>
    <property type="match status" value="1"/>
</dbReference>
<dbReference type="SUPFAM" id="SSF53474">
    <property type="entry name" value="alpha/beta-Hydrolases"/>
    <property type="match status" value="1"/>
</dbReference>
<keyword evidence="2" id="KW-1185">Reference proteome</keyword>
<dbReference type="PANTHER" id="PTHR46438:SF2">
    <property type="entry name" value="ALPHA_BETA-HYDROLASES SUPERFAMILY PROTEIN"/>
    <property type="match status" value="1"/>
</dbReference>
<sequence>MKNKKLTIALTATGLASATLVSLFAINKVIGKIATSKDLLNTRNKEIFNWRFGDISYSVTGEGKPVLLIHNLKEDSSSIEWSQIIPELSLNHTVYTIDLLGCGLSDRPDMICTSFMYTQLVSDFVRDVIKKKTNIVVTGKSAAFVLEACSNEPDLYGDLILINPDSIRNFRKAPSKRTKTAVFILKLKIIGTFIYHMMCRKKKIYNYFEEDGFYDKENIPEALVDCYYEAAHIGGMNAKNLYTSLKGRYTNVNIVRALKEINNNVHILASEELPNIRKNMKEYQYHNPAVEVEYLDYVKELPQLEAPEKVLDYLKIYM</sequence>
<accession>A0ABV1I1I6</accession>
<gene>
    <name evidence="1" type="ORF">WMO62_09420</name>
</gene>
<organism evidence="1 2">
    <name type="scientific">Hominiventricola aquisgranensis</name>
    <dbReference type="NCBI Taxonomy" id="3133164"/>
    <lineage>
        <taxon>Bacteria</taxon>
        <taxon>Bacillati</taxon>
        <taxon>Bacillota</taxon>
        <taxon>Clostridia</taxon>
        <taxon>Lachnospirales</taxon>
        <taxon>Lachnospiraceae</taxon>
        <taxon>Hominiventricola</taxon>
    </lineage>
</organism>
<evidence type="ECO:0000313" key="2">
    <source>
        <dbReference type="Proteomes" id="UP001470288"/>
    </source>
</evidence>
<dbReference type="EMBL" id="JBBMFC010000015">
    <property type="protein sequence ID" value="MEQ2579049.1"/>
    <property type="molecule type" value="Genomic_DNA"/>
</dbReference>
<comment type="caution">
    <text evidence="1">The sequence shown here is derived from an EMBL/GenBank/DDBJ whole genome shotgun (WGS) entry which is preliminary data.</text>
</comment>
<dbReference type="InterPro" id="IPR029058">
    <property type="entry name" value="AB_hydrolase_fold"/>
</dbReference>
<reference evidence="1 2" key="1">
    <citation type="submission" date="2024-03" db="EMBL/GenBank/DDBJ databases">
        <title>Human intestinal bacterial collection.</title>
        <authorList>
            <person name="Pauvert C."/>
            <person name="Hitch T.C.A."/>
            <person name="Clavel T."/>
        </authorList>
    </citation>
    <scope>NUCLEOTIDE SEQUENCE [LARGE SCALE GENOMIC DNA]</scope>
    <source>
        <strain evidence="1 2">CLA-AA-H78B</strain>
    </source>
</reference>
<keyword evidence="1" id="KW-0378">Hydrolase</keyword>
<evidence type="ECO:0000313" key="1">
    <source>
        <dbReference type="EMBL" id="MEQ2579049.1"/>
    </source>
</evidence>